<reference evidence="2" key="1">
    <citation type="journal article" date="2013" name="Nature">
        <title>Draft genome of the wheat A-genome progenitor Triticum urartu.</title>
        <authorList>
            <person name="Ling H.Q."/>
            <person name="Zhao S."/>
            <person name="Liu D."/>
            <person name="Wang J."/>
            <person name="Sun H."/>
            <person name="Zhang C."/>
            <person name="Fan H."/>
            <person name="Li D."/>
            <person name="Dong L."/>
            <person name="Tao Y."/>
            <person name="Gao C."/>
            <person name="Wu H."/>
            <person name="Li Y."/>
            <person name="Cui Y."/>
            <person name="Guo X."/>
            <person name="Zheng S."/>
            <person name="Wang B."/>
            <person name="Yu K."/>
            <person name="Liang Q."/>
            <person name="Yang W."/>
            <person name="Lou X."/>
            <person name="Chen J."/>
            <person name="Feng M."/>
            <person name="Jian J."/>
            <person name="Zhang X."/>
            <person name="Luo G."/>
            <person name="Jiang Y."/>
            <person name="Liu J."/>
            <person name="Wang Z."/>
            <person name="Sha Y."/>
            <person name="Zhang B."/>
            <person name="Wu H."/>
            <person name="Tang D."/>
            <person name="Shen Q."/>
            <person name="Xue P."/>
            <person name="Zou S."/>
            <person name="Wang X."/>
            <person name="Liu X."/>
            <person name="Wang F."/>
            <person name="Yang Y."/>
            <person name="An X."/>
            <person name="Dong Z."/>
            <person name="Zhang K."/>
            <person name="Zhang X."/>
            <person name="Luo M.C."/>
            <person name="Dvorak J."/>
            <person name="Tong Y."/>
            <person name="Wang J."/>
            <person name="Yang H."/>
            <person name="Li Z."/>
            <person name="Wang D."/>
            <person name="Zhang A."/>
            <person name="Wang J."/>
        </authorList>
    </citation>
    <scope>NUCLEOTIDE SEQUENCE</scope>
    <source>
        <strain evidence="2">cv. G1812</strain>
    </source>
</reference>
<reference evidence="1" key="2">
    <citation type="submission" date="2018-03" db="EMBL/GenBank/DDBJ databases">
        <title>The Triticum urartu genome reveals the dynamic nature of wheat genome evolution.</title>
        <authorList>
            <person name="Ling H."/>
            <person name="Ma B."/>
            <person name="Shi X."/>
            <person name="Liu H."/>
            <person name="Dong L."/>
            <person name="Sun H."/>
            <person name="Cao Y."/>
            <person name="Gao Q."/>
            <person name="Zheng S."/>
            <person name="Li Y."/>
            <person name="Yu Y."/>
            <person name="Du H."/>
            <person name="Qi M."/>
            <person name="Li Y."/>
            <person name="Yu H."/>
            <person name="Cui Y."/>
            <person name="Wang N."/>
            <person name="Chen C."/>
            <person name="Wu H."/>
            <person name="Zhao Y."/>
            <person name="Zhang J."/>
            <person name="Li Y."/>
            <person name="Zhou W."/>
            <person name="Zhang B."/>
            <person name="Hu W."/>
            <person name="Eijk M."/>
            <person name="Tang J."/>
            <person name="Witsenboer H."/>
            <person name="Zhao S."/>
            <person name="Li Z."/>
            <person name="Zhang A."/>
            <person name="Wang D."/>
            <person name="Liang C."/>
        </authorList>
    </citation>
    <scope>NUCLEOTIDE SEQUENCE [LARGE SCALE GENOMIC DNA]</scope>
    <source>
        <strain evidence="1">cv. G1812</strain>
    </source>
</reference>
<dbReference type="EnsemblPlants" id="TuG1812G0700004353.01.T01">
    <property type="protein sequence ID" value="TuG1812G0700004353.01.T01"/>
    <property type="gene ID" value="TuG1812G0700004353.01"/>
</dbReference>
<dbReference type="Gramene" id="TuG1812G0700004353.01.T01">
    <property type="protein sequence ID" value="TuG1812G0700004353.01.T01"/>
    <property type="gene ID" value="TuG1812G0700004353.01"/>
</dbReference>
<evidence type="ECO:0000313" key="1">
    <source>
        <dbReference type="EnsemblPlants" id="TuG1812G0700004353.01.T01"/>
    </source>
</evidence>
<accession>A0A8R7V4U6</accession>
<name>A0A8R7V4U6_TRIUA</name>
<evidence type="ECO:0000313" key="2">
    <source>
        <dbReference type="Proteomes" id="UP000015106"/>
    </source>
</evidence>
<sequence length="95" mass="10194">FVSTPSQGSVGPCALPRRHSLAGATATDVQCDALSWDIAVRLLCFVVAARAASYLDLDRIRQAHLTPTIVPYIPQLAASPCSRPHQVQQGVARTR</sequence>
<dbReference type="AlphaFoldDB" id="A0A8R7V4U6"/>
<organism evidence="1 2">
    <name type="scientific">Triticum urartu</name>
    <name type="common">Red wild einkorn</name>
    <name type="synonym">Crithodium urartu</name>
    <dbReference type="NCBI Taxonomy" id="4572"/>
    <lineage>
        <taxon>Eukaryota</taxon>
        <taxon>Viridiplantae</taxon>
        <taxon>Streptophyta</taxon>
        <taxon>Embryophyta</taxon>
        <taxon>Tracheophyta</taxon>
        <taxon>Spermatophyta</taxon>
        <taxon>Magnoliopsida</taxon>
        <taxon>Liliopsida</taxon>
        <taxon>Poales</taxon>
        <taxon>Poaceae</taxon>
        <taxon>BOP clade</taxon>
        <taxon>Pooideae</taxon>
        <taxon>Triticodae</taxon>
        <taxon>Triticeae</taxon>
        <taxon>Triticinae</taxon>
        <taxon>Triticum</taxon>
    </lineage>
</organism>
<proteinExistence type="predicted"/>
<dbReference type="Proteomes" id="UP000015106">
    <property type="component" value="Chromosome 7"/>
</dbReference>
<keyword evidence="2" id="KW-1185">Reference proteome</keyword>
<protein>
    <submittedName>
        <fullName evidence="1">Uncharacterized protein</fullName>
    </submittedName>
</protein>
<reference evidence="1" key="3">
    <citation type="submission" date="2022-06" db="UniProtKB">
        <authorList>
            <consortium name="EnsemblPlants"/>
        </authorList>
    </citation>
    <scope>IDENTIFICATION</scope>
</reference>